<dbReference type="InterPro" id="IPR000717">
    <property type="entry name" value="PCI_dom"/>
</dbReference>
<keyword evidence="5" id="KW-1185">Reference proteome</keyword>
<comment type="caution">
    <text evidence="4">The sequence shown here is derived from an EMBL/GenBank/DDBJ whole genome shotgun (WGS) entry which is preliminary data.</text>
</comment>
<dbReference type="GO" id="GO:0005634">
    <property type="term" value="C:nucleus"/>
    <property type="evidence" value="ECO:0007669"/>
    <property type="project" value="TreeGrafter"/>
</dbReference>
<dbReference type="FunFam" id="1.25.40.990:FF:000001">
    <property type="entry name" value="26S proteasome non-ATPase regulatory subunit"/>
    <property type="match status" value="1"/>
</dbReference>
<dbReference type="GO" id="GO:0043161">
    <property type="term" value="P:proteasome-mediated ubiquitin-dependent protein catabolic process"/>
    <property type="evidence" value="ECO:0007669"/>
    <property type="project" value="TreeGrafter"/>
</dbReference>
<dbReference type="Gene3D" id="1.25.40.990">
    <property type="match status" value="1"/>
</dbReference>
<organism evidence="4 5">
    <name type="scientific">Acrasis kona</name>
    <dbReference type="NCBI Taxonomy" id="1008807"/>
    <lineage>
        <taxon>Eukaryota</taxon>
        <taxon>Discoba</taxon>
        <taxon>Heterolobosea</taxon>
        <taxon>Tetramitia</taxon>
        <taxon>Eutetramitia</taxon>
        <taxon>Acrasidae</taxon>
        <taxon>Acrasis</taxon>
    </lineage>
</organism>
<proteinExistence type="inferred from homology"/>
<evidence type="ECO:0000256" key="2">
    <source>
        <dbReference type="ARBA" id="ARBA00022942"/>
    </source>
</evidence>
<dbReference type="PANTHER" id="PTHR12387:SF0">
    <property type="entry name" value="26S PROTEASOME NON-ATPASE REGULATORY SUBUNIT 8"/>
    <property type="match status" value="1"/>
</dbReference>
<dbReference type="AlphaFoldDB" id="A0AAW2YJ99"/>
<gene>
    <name evidence="4" type="ORF">AKO1_005698</name>
</gene>
<evidence type="ECO:0000313" key="5">
    <source>
        <dbReference type="Proteomes" id="UP001431209"/>
    </source>
</evidence>
<dbReference type="GO" id="GO:0008541">
    <property type="term" value="C:proteasome regulatory particle, lid subcomplex"/>
    <property type="evidence" value="ECO:0007669"/>
    <property type="project" value="TreeGrafter"/>
</dbReference>
<evidence type="ECO:0000313" key="4">
    <source>
        <dbReference type="EMBL" id="KAL0477453.1"/>
    </source>
</evidence>
<accession>A0AAW2YJ99</accession>
<dbReference type="GO" id="GO:0005829">
    <property type="term" value="C:cytosol"/>
    <property type="evidence" value="ECO:0007669"/>
    <property type="project" value="TreeGrafter"/>
</dbReference>
<dbReference type="EMBL" id="JAOPGA020000178">
    <property type="protein sequence ID" value="KAL0477453.1"/>
    <property type="molecule type" value="Genomic_DNA"/>
</dbReference>
<reference evidence="4 5" key="1">
    <citation type="submission" date="2024-03" db="EMBL/GenBank/DDBJ databases">
        <title>The Acrasis kona genome and developmental transcriptomes reveal deep origins of eukaryotic multicellular pathways.</title>
        <authorList>
            <person name="Sheikh S."/>
            <person name="Fu C.-J."/>
            <person name="Brown M.W."/>
            <person name="Baldauf S.L."/>
        </authorList>
    </citation>
    <scope>NUCLEOTIDE SEQUENCE [LARGE SCALE GENOMIC DNA]</scope>
    <source>
        <strain evidence="4 5">ATCC MYA-3509</strain>
    </source>
</reference>
<sequence>MGANELFPLFQKFKAAIDSDPQNAKKLLGDLKKQFILLNSFMQTSTTATLSEEENKEILLIRETLELAILLSAKTGDLESFERHMSQVRTYYGRTNVEKSTREPLILGLNLLRLLAQNRIAEFHTELELIPIDQHGDPYIKFPIDMELCLMEGSYNKLRVSRNKEPAPEYKVFMDVLIETVRKEIADCSEKAYKSLSTADAQKLLFFGSPQELQQFTKERGWKVDGSSIKFEAEKDAIGTFHEQAQDVIYKTLSYAKEMERIV</sequence>
<name>A0AAW2YJ99_9EUKA</name>
<dbReference type="Pfam" id="PF10075">
    <property type="entry name" value="CSN8_PSD8_EIF3K"/>
    <property type="match status" value="1"/>
</dbReference>
<feature type="domain" description="PCI" evidence="3">
    <location>
        <begin position="76"/>
        <end position="247"/>
    </location>
</feature>
<evidence type="ECO:0000256" key="1">
    <source>
        <dbReference type="ARBA" id="ARBA00009627"/>
    </source>
</evidence>
<dbReference type="InterPro" id="IPR033464">
    <property type="entry name" value="CSN8_PSD8_EIF3K"/>
</dbReference>
<protein>
    <submittedName>
        <fullName evidence="4">26S proteasome subunit Rpn12</fullName>
    </submittedName>
</protein>
<keyword evidence="2 4" id="KW-0647">Proteasome</keyword>
<dbReference type="PROSITE" id="PS50250">
    <property type="entry name" value="PCI"/>
    <property type="match status" value="1"/>
</dbReference>
<comment type="similarity">
    <text evidence="1">Belongs to the proteasome subunit S14 family.</text>
</comment>
<evidence type="ECO:0000259" key="3">
    <source>
        <dbReference type="PROSITE" id="PS50250"/>
    </source>
</evidence>
<dbReference type="InterPro" id="IPR006746">
    <property type="entry name" value="26S_Psome_Rpn12"/>
</dbReference>
<dbReference type="PANTHER" id="PTHR12387">
    <property type="entry name" value="26S PROTEASOME NON-ATPASE REGULATORY SUBUNIT 8"/>
    <property type="match status" value="1"/>
</dbReference>
<dbReference type="Proteomes" id="UP001431209">
    <property type="component" value="Unassembled WGS sequence"/>
</dbReference>